<dbReference type="SUPFAM" id="SSF57701">
    <property type="entry name" value="Zn2/Cys6 DNA-binding domain"/>
    <property type="match status" value="1"/>
</dbReference>
<feature type="domain" description="Zn(2)-C6 fungal-type" evidence="1">
    <location>
        <begin position="196"/>
        <end position="224"/>
    </location>
</feature>
<sequence length="264" mass="29562">MYGRQDLESSFYTSLTILFSENLNFPASDDLPFADFLTSDISTDHDTSVEELAAIAKKCVTAELSASQKEQKSATSQWQIQKEQERDGIYEPLIGLKSVQGSWEAVSQSMSEMVEENARCNANKSIKTRLRKNALLRPGPKSLNSVNSQQNSQYLNSCKFKPSKHRSKAPRGVMRSKWMHTGGVRGGHKVLRSRSGCWTCRIRHKACPEDGVVCSTCLRLRLECDTSPERPGYMTNKELAAERLAKIRSICRRPKTHGSTSPVS</sequence>
<name>A0A1L0BXE8_9ASCO</name>
<evidence type="ECO:0000313" key="2">
    <source>
        <dbReference type="EMBL" id="SGZ55058.1"/>
    </source>
</evidence>
<evidence type="ECO:0000313" key="3">
    <source>
        <dbReference type="Proteomes" id="UP000182259"/>
    </source>
</evidence>
<evidence type="ECO:0000259" key="1">
    <source>
        <dbReference type="PROSITE" id="PS00463"/>
    </source>
</evidence>
<dbReference type="InterPro" id="IPR036864">
    <property type="entry name" value="Zn2-C6_fun-type_DNA-bd_sf"/>
</dbReference>
<organism evidence="2 3">
    <name type="scientific">Sungouiella intermedia</name>
    <dbReference type="NCBI Taxonomy" id="45354"/>
    <lineage>
        <taxon>Eukaryota</taxon>
        <taxon>Fungi</taxon>
        <taxon>Dikarya</taxon>
        <taxon>Ascomycota</taxon>
        <taxon>Saccharomycotina</taxon>
        <taxon>Pichiomycetes</taxon>
        <taxon>Metschnikowiaceae</taxon>
        <taxon>Sungouiella</taxon>
    </lineage>
</organism>
<dbReference type="InterPro" id="IPR001138">
    <property type="entry name" value="Zn2Cys6_DnaBD"/>
</dbReference>
<gene>
    <name evidence="2" type="ORF">SAMEA4029009_CIC11G00000002429</name>
</gene>
<dbReference type="CDD" id="cd00067">
    <property type="entry name" value="GAL4"/>
    <property type="match status" value="1"/>
</dbReference>
<reference evidence="2 3" key="1">
    <citation type="submission" date="2016-10" db="EMBL/GenBank/DDBJ databases">
        <authorList>
            <person name="de Groot N.N."/>
        </authorList>
    </citation>
    <scope>NUCLEOTIDE SEQUENCE [LARGE SCALE GENOMIC DNA]</scope>
    <source>
        <strain evidence="2 3">PYCC 4715</strain>
    </source>
</reference>
<dbReference type="GO" id="GO:0000981">
    <property type="term" value="F:DNA-binding transcription factor activity, RNA polymerase II-specific"/>
    <property type="evidence" value="ECO:0007669"/>
    <property type="project" value="InterPro"/>
</dbReference>
<dbReference type="EMBL" id="LT635767">
    <property type="protein sequence ID" value="SGZ55058.1"/>
    <property type="molecule type" value="Genomic_DNA"/>
</dbReference>
<dbReference type="Proteomes" id="UP000182259">
    <property type="component" value="Chromosome IV"/>
</dbReference>
<dbReference type="Pfam" id="PF00172">
    <property type="entry name" value="Zn_clus"/>
    <property type="match status" value="1"/>
</dbReference>
<proteinExistence type="predicted"/>
<dbReference type="GO" id="GO:0008270">
    <property type="term" value="F:zinc ion binding"/>
    <property type="evidence" value="ECO:0007669"/>
    <property type="project" value="InterPro"/>
</dbReference>
<dbReference type="AlphaFoldDB" id="A0A1L0BXE8"/>
<protein>
    <submittedName>
        <fullName evidence="2">CIC11C00000002429</fullName>
    </submittedName>
</protein>
<dbReference type="PROSITE" id="PS00463">
    <property type="entry name" value="ZN2_CY6_FUNGAL_1"/>
    <property type="match status" value="1"/>
</dbReference>
<accession>A0A1L0BXE8</accession>